<evidence type="ECO:0000313" key="1">
    <source>
        <dbReference type="EMBL" id="JAP94873.1"/>
    </source>
</evidence>
<accession>A0A146KDP4</accession>
<organism evidence="1">
    <name type="scientific">Trepomonas sp. PC1</name>
    <dbReference type="NCBI Taxonomy" id="1076344"/>
    <lineage>
        <taxon>Eukaryota</taxon>
        <taxon>Metamonada</taxon>
        <taxon>Diplomonadida</taxon>
        <taxon>Hexamitidae</taxon>
        <taxon>Hexamitinae</taxon>
        <taxon>Trepomonas</taxon>
    </lineage>
</organism>
<dbReference type="AlphaFoldDB" id="A0A146KDP4"/>
<sequence length="95" mass="11179">NISIKYPGLPPTKDIRNEMQISNQQFSQELIDQFQFYSNVKKMEAISDFYAIQSFKRTGNKVHFILSPNINPIQKYQIKNCVKSLDFVMQQVDKM</sequence>
<proteinExistence type="predicted"/>
<name>A0A146KDP4_9EUKA</name>
<feature type="non-terminal residue" evidence="1">
    <location>
        <position position="1"/>
    </location>
</feature>
<dbReference type="EMBL" id="GDID01001733">
    <property type="protein sequence ID" value="JAP94873.1"/>
    <property type="molecule type" value="Transcribed_RNA"/>
</dbReference>
<protein>
    <submittedName>
        <fullName evidence="1">Uncharacterized protein</fullName>
    </submittedName>
</protein>
<reference evidence="1" key="1">
    <citation type="submission" date="2015-07" db="EMBL/GenBank/DDBJ databases">
        <title>Adaptation to a free-living lifestyle via gene acquisitions in the diplomonad Trepomonas sp. PC1.</title>
        <authorList>
            <person name="Xu F."/>
            <person name="Jerlstrom-Hultqvist J."/>
            <person name="Kolisko M."/>
            <person name="Simpson A.G.B."/>
            <person name="Roger A.J."/>
            <person name="Svard S.G."/>
            <person name="Andersson J.O."/>
        </authorList>
    </citation>
    <scope>NUCLEOTIDE SEQUENCE</scope>
    <source>
        <strain evidence="1">PC1</strain>
    </source>
</reference>
<gene>
    <name evidence="1" type="ORF">TPC1_12320</name>
</gene>
<feature type="non-terminal residue" evidence="1">
    <location>
        <position position="95"/>
    </location>
</feature>